<organism evidence="2 4">
    <name type="scientific">Terriglobus roseus (strain DSM 18391 / NRRL B-41598 / KBS 63)</name>
    <dbReference type="NCBI Taxonomy" id="926566"/>
    <lineage>
        <taxon>Bacteria</taxon>
        <taxon>Pseudomonadati</taxon>
        <taxon>Acidobacteriota</taxon>
        <taxon>Terriglobia</taxon>
        <taxon>Terriglobales</taxon>
        <taxon>Acidobacteriaceae</taxon>
        <taxon>Terriglobus</taxon>
    </lineage>
</organism>
<keyword evidence="4" id="KW-1185">Reference proteome</keyword>
<dbReference type="OrthoDB" id="1050330at2"/>
<dbReference type="Proteomes" id="UP000006056">
    <property type="component" value="Chromosome"/>
</dbReference>
<dbReference type="STRING" id="926566.Terro_2306"/>
<dbReference type="AlphaFoldDB" id="I3ZH49"/>
<dbReference type="Pfam" id="PF22480">
    <property type="entry name" value="DUF6984"/>
    <property type="match status" value="1"/>
</dbReference>
<dbReference type="HOGENOM" id="CLU_162649_1_0_0"/>
<proteinExistence type="predicted"/>
<evidence type="ECO:0000313" key="3">
    <source>
        <dbReference type="EMBL" id="AFL88908.1"/>
    </source>
</evidence>
<dbReference type="KEGG" id="trs:Terro_2306"/>
<evidence type="ECO:0000313" key="4">
    <source>
        <dbReference type="Proteomes" id="UP000006056"/>
    </source>
</evidence>
<feature type="domain" description="DUF6984" evidence="1">
    <location>
        <begin position="9"/>
        <end position="87"/>
    </location>
</feature>
<gene>
    <name evidence="2" type="ordered locus">Terro_2306</name>
    <name evidence="3" type="ordered locus">Terro_2670</name>
</gene>
<dbReference type="EMBL" id="CP003379">
    <property type="protein sequence ID" value="AFL88567.1"/>
    <property type="molecule type" value="Genomic_DNA"/>
</dbReference>
<accession>I3ZH49</accession>
<reference evidence="2 4" key="1">
    <citation type="submission" date="2012-06" db="EMBL/GenBank/DDBJ databases">
        <title>Complete genome of Terriglobus roseus DSM 18391.</title>
        <authorList>
            <consortium name="US DOE Joint Genome Institute (JGI-PGF)"/>
            <person name="Lucas S."/>
            <person name="Copeland A."/>
            <person name="Lapidus A."/>
            <person name="Glavina del Rio T."/>
            <person name="Dalin E."/>
            <person name="Tice H."/>
            <person name="Bruce D."/>
            <person name="Goodwin L."/>
            <person name="Pitluck S."/>
            <person name="Peters L."/>
            <person name="Mikhailova N."/>
            <person name="Munk A.C.C."/>
            <person name="Kyrpides N."/>
            <person name="Mavromatis K."/>
            <person name="Ivanova N."/>
            <person name="Brettin T."/>
            <person name="Detter J.C."/>
            <person name="Han C."/>
            <person name="Larimer F."/>
            <person name="Land M."/>
            <person name="Hauser L."/>
            <person name="Markowitz V."/>
            <person name="Cheng J.-F."/>
            <person name="Hugenholtz P."/>
            <person name="Woyke T."/>
            <person name="Wu D."/>
            <person name="Brambilla E."/>
            <person name="Klenk H.-P."/>
            <person name="Eisen J.A."/>
        </authorList>
    </citation>
    <scope>NUCLEOTIDE SEQUENCE [LARGE SCALE GENOMIC DNA]</scope>
    <source>
        <strain evidence="2">DSM 18391</strain>
        <strain evidence="4">DSM 18391 / NRRL B-41598 / KBS 63</strain>
    </source>
</reference>
<protein>
    <recommendedName>
        <fullName evidence="1">DUF6984 domain-containing protein</fullName>
    </recommendedName>
</protein>
<name>I3ZH49_TERRK</name>
<evidence type="ECO:0000313" key="2">
    <source>
        <dbReference type="EMBL" id="AFL88567.1"/>
    </source>
</evidence>
<dbReference type="KEGG" id="trs:Terro_2670"/>
<dbReference type="EMBL" id="CP003379">
    <property type="protein sequence ID" value="AFL88908.1"/>
    <property type="molecule type" value="Genomic_DNA"/>
</dbReference>
<evidence type="ECO:0000259" key="1">
    <source>
        <dbReference type="Pfam" id="PF22480"/>
    </source>
</evidence>
<sequence length="95" mass="10707">MLEMLPDGASLRDHLADARVEFMKDGGMGSLRFTGLGPRKMDHELIAVRARDEDGMGLEISLNVDQDGDLFELDIWRVDFKPLLRLPEPGELKRA</sequence>
<dbReference type="InterPro" id="IPR054253">
    <property type="entry name" value="DUF6984"/>
</dbReference>